<dbReference type="EMBL" id="JAAMPI010000445">
    <property type="protein sequence ID" value="KAF4631418.1"/>
    <property type="molecule type" value="Genomic_DNA"/>
</dbReference>
<evidence type="ECO:0000256" key="1">
    <source>
        <dbReference type="ARBA" id="ARBA00022801"/>
    </source>
</evidence>
<reference evidence="4 5" key="1">
    <citation type="submission" date="2020-03" db="EMBL/GenBank/DDBJ databases">
        <title>Draft Genome Sequence of Cudoniella acicularis.</title>
        <authorList>
            <person name="Buettner E."/>
            <person name="Kellner H."/>
        </authorList>
    </citation>
    <scope>NUCLEOTIDE SEQUENCE [LARGE SCALE GENOMIC DNA]</scope>
    <source>
        <strain evidence="4 5">DSM 108380</strain>
    </source>
</reference>
<dbReference type="AlphaFoldDB" id="A0A8H4RKR7"/>
<keyword evidence="5" id="KW-1185">Reference proteome</keyword>
<comment type="caution">
    <text evidence="4">The sequence shown here is derived from an EMBL/GenBank/DDBJ whole genome shotgun (WGS) entry which is preliminary data.</text>
</comment>
<dbReference type="OrthoDB" id="408631at2759"/>
<dbReference type="PANTHER" id="PTHR48081">
    <property type="entry name" value="AB HYDROLASE SUPERFAMILY PROTEIN C4A8.06C"/>
    <property type="match status" value="1"/>
</dbReference>
<feature type="compositionally biased region" description="Low complexity" evidence="2">
    <location>
        <begin position="51"/>
        <end position="60"/>
    </location>
</feature>
<dbReference type="InterPro" id="IPR013094">
    <property type="entry name" value="AB_hydrolase_3"/>
</dbReference>
<keyword evidence="1" id="KW-0378">Hydrolase</keyword>
<feature type="domain" description="Alpha/beta hydrolase fold-3" evidence="3">
    <location>
        <begin position="96"/>
        <end position="309"/>
    </location>
</feature>
<dbReference type="SUPFAM" id="SSF53474">
    <property type="entry name" value="alpha/beta-Hydrolases"/>
    <property type="match status" value="1"/>
</dbReference>
<proteinExistence type="predicted"/>
<dbReference type="Proteomes" id="UP000566819">
    <property type="component" value="Unassembled WGS sequence"/>
</dbReference>
<evidence type="ECO:0000313" key="5">
    <source>
        <dbReference type="Proteomes" id="UP000566819"/>
    </source>
</evidence>
<dbReference type="Pfam" id="PF07859">
    <property type="entry name" value="Abhydrolase_3"/>
    <property type="match status" value="1"/>
</dbReference>
<evidence type="ECO:0000256" key="2">
    <source>
        <dbReference type="SAM" id="MobiDB-lite"/>
    </source>
</evidence>
<gene>
    <name evidence="4" type="ORF">G7Y89_g6710</name>
</gene>
<feature type="region of interest" description="Disordered" evidence="2">
    <location>
        <begin position="1"/>
        <end position="34"/>
    </location>
</feature>
<feature type="region of interest" description="Disordered" evidence="2">
    <location>
        <begin position="50"/>
        <end position="73"/>
    </location>
</feature>
<dbReference type="PANTHER" id="PTHR48081:SF8">
    <property type="entry name" value="ALPHA_BETA HYDROLASE FOLD-3 DOMAIN-CONTAINING PROTEIN-RELATED"/>
    <property type="match status" value="1"/>
</dbReference>
<dbReference type="GO" id="GO:0016787">
    <property type="term" value="F:hydrolase activity"/>
    <property type="evidence" value="ECO:0007669"/>
    <property type="project" value="UniProtKB-KW"/>
</dbReference>
<evidence type="ECO:0000259" key="3">
    <source>
        <dbReference type="Pfam" id="PF07859"/>
    </source>
</evidence>
<dbReference type="InterPro" id="IPR050300">
    <property type="entry name" value="GDXG_lipolytic_enzyme"/>
</dbReference>
<accession>A0A8H4RKR7</accession>
<dbReference type="Gene3D" id="3.40.50.1820">
    <property type="entry name" value="alpha/beta hydrolase"/>
    <property type="match status" value="1"/>
</dbReference>
<dbReference type="InterPro" id="IPR029058">
    <property type="entry name" value="AB_hydrolase_fold"/>
</dbReference>
<evidence type="ECO:0000313" key="4">
    <source>
        <dbReference type="EMBL" id="KAF4631418.1"/>
    </source>
</evidence>
<organism evidence="4 5">
    <name type="scientific">Cudoniella acicularis</name>
    <dbReference type="NCBI Taxonomy" id="354080"/>
    <lineage>
        <taxon>Eukaryota</taxon>
        <taxon>Fungi</taxon>
        <taxon>Dikarya</taxon>
        <taxon>Ascomycota</taxon>
        <taxon>Pezizomycotina</taxon>
        <taxon>Leotiomycetes</taxon>
        <taxon>Helotiales</taxon>
        <taxon>Tricladiaceae</taxon>
        <taxon>Cudoniella</taxon>
    </lineage>
</organism>
<sequence length="337" mass="37340">MMSRDEQSALAEQNPELTEILKTNPPPPPLGTAPDIFALRAHLLEQKKKLTAATASASTSGPPTYTENDEQIPTRDGSTITVRIHRPKSASECPSLVIYHGGGFVLGGLDNEVALCRKWTEMGGVAVNVEYRLAPEHPFPKAVEDAYDALEWTAANVKELDVNPEKGFLVGGISAGANLAAVVSYLWRDNKMSPSLTGQYLSIPAVCTPEAMPSKYQDFCFSMEQNKDALILNEKSVYFFDSLYKVDPKSPLRSPLIFPSHKDLPPAYFQICGADPLRDEGLLYEKVLREEYGIKTRLDLFPGLPHGFWSSYPQAEFSKKFQVDTAEGLKWLLEQAR</sequence>
<name>A0A8H4RKR7_9HELO</name>
<protein>
    <recommendedName>
        <fullName evidence="3">Alpha/beta hydrolase fold-3 domain-containing protein</fullName>
    </recommendedName>
</protein>